<name>A0A914PG40_9BILA</name>
<dbReference type="WBParaSite" id="PDA_v2.g17235.t1">
    <property type="protein sequence ID" value="PDA_v2.g17235.t1"/>
    <property type="gene ID" value="PDA_v2.g17235"/>
</dbReference>
<evidence type="ECO:0000313" key="1">
    <source>
        <dbReference type="Proteomes" id="UP000887578"/>
    </source>
</evidence>
<proteinExistence type="predicted"/>
<dbReference type="Proteomes" id="UP000887578">
    <property type="component" value="Unplaced"/>
</dbReference>
<evidence type="ECO:0000313" key="2">
    <source>
        <dbReference type="WBParaSite" id="PDA_v2.g17235.t1"/>
    </source>
</evidence>
<keyword evidence="1" id="KW-1185">Reference proteome</keyword>
<reference evidence="2" key="1">
    <citation type="submission" date="2022-11" db="UniProtKB">
        <authorList>
            <consortium name="WormBaseParasite"/>
        </authorList>
    </citation>
    <scope>IDENTIFICATION</scope>
</reference>
<accession>A0A914PG40</accession>
<protein>
    <submittedName>
        <fullName evidence="2">Uncharacterized protein</fullName>
    </submittedName>
</protein>
<sequence length="226" mass="26714">MNAVKYKVWLTKKYYAWDFIDPVILSPKIYRNDVKRFFFFDMIILFEDLIKLSWNSKLESLILLSVTVKDKNGKIVTVEKICEAYSTISFLNYRCCESNAASITQKTAQKLLEIFSSSRETVGINLDNLPEQFEFEVIFDYIMRKRPIIAFSLSFDDNLSVPYKERMVVGVNKILASKKTIFPFQSISYRQWGDSALEPLYLGTRRYIVYTWKIIKYRGRIKKNKF</sequence>
<organism evidence="1 2">
    <name type="scientific">Panagrolaimus davidi</name>
    <dbReference type="NCBI Taxonomy" id="227884"/>
    <lineage>
        <taxon>Eukaryota</taxon>
        <taxon>Metazoa</taxon>
        <taxon>Ecdysozoa</taxon>
        <taxon>Nematoda</taxon>
        <taxon>Chromadorea</taxon>
        <taxon>Rhabditida</taxon>
        <taxon>Tylenchina</taxon>
        <taxon>Panagrolaimomorpha</taxon>
        <taxon>Panagrolaimoidea</taxon>
        <taxon>Panagrolaimidae</taxon>
        <taxon>Panagrolaimus</taxon>
    </lineage>
</organism>
<dbReference type="AlphaFoldDB" id="A0A914PG40"/>